<dbReference type="OrthoDB" id="448280at2759"/>
<dbReference type="PANTHER" id="PTHR11040:SF203">
    <property type="entry name" value="FI18611P1-RELATED"/>
    <property type="match status" value="1"/>
</dbReference>
<feature type="transmembrane region" description="Helical" evidence="6">
    <location>
        <begin position="6"/>
        <end position="32"/>
    </location>
</feature>
<keyword evidence="4 6" id="KW-0472">Membrane</keyword>
<evidence type="ECO:0000256" key="6">
    <source>
        <dbReference type="SAM" id="Phobius"/>
    </source>
</evidence>
<reference evidence="7" key="1">
    <citation type="submission" date="2021-06" db="EMBL/GenBank/DDBJ databases">
        <authorList>
            <person name="Hodson N. C."/>
            <person name="Mongue J. A."/>
            <person name="Jaron S. K."/>
        </authorList>
    </citation>
    <scope>NUCLEOTIDE SEQUENCE</scope>
</reference>
<feature type="region of interest" description="Disordered" evidence="5">
    <location>
        <begin position="152"/>
        <end position="178"/>
    </location>
</feature>
<dbReference type="Proteomes" id="UP000708208">
    <property type="component" value="Unassembled WGS sequence"/>
</dbReference>
<comment type="caution">
    <text evidence="7">The sequence shown here is derived from an EMBL/GenBank/DDBJ whole genome shotgun (WGS) entry which is preliminary data.</text>
</comment>
<dbReference type="GO" id="GO:0005385">
    <property type="term" value="F:zinc ion transmembrane transporter activity"/>
    <property type="evidence" value="ECO:0007669"/>
    <property type="project" value="TreeGrafter"/>
</dbReference>
<keyword evidence="2 6" id="KW-0812">Transmembrane</keyword>
<feature type="transmembrane region" description="Helical" evidence="6">
    <location>
        <begin position="86"/>
        <end position="106"/>
    </location>
</feature>
<keyword evidence="8" id="KW-1185">Reference proteome</keyword>
<evidence type="ECO:0000256" key="3">
    <source>
        <dbReference type="ARBA" id="ARBA00022989"/>
    </source>
</evidence>
<feature type="region of interest" description="Disordered" evidence="5">
    <location>
        <begin position="259"/>
        <end position="278"/>
    </location>
</feature>
<evidence type="ECO:0000256" key="5">
    <source>
        <dbReference type="SAM" id="MobiDB-lite"/>
    </source>
</evidence>
<feature type="transmembrane region" description="Helical" evidence="6">
    <location>
        <begin position="347"/>
        <end position="368"/>
    </location>
</feature>
<evidence type="ECO:0000313" key="8">
    <source>
        <dbReference type="Proteomes" id="UP000708208"/>
    </source>
</evidence>
<protein>
    <submittedName>
        <fullName evidence="7">Uncharacterized protein</fullName>
    </submittedName>
</protein>
<proteinExistence type="predicted"/>
<keyword evidence="3 6" id="KW-1133">Transmembrane helix</keyword>
<dbReference type="GO" id="GO:0005886">
    <property type="term" value="C:plasma membrane"/>
    <property type="evidence" value="ECO:0007669"/>
    <property type="project" value="TreeGrafter"/>
</dbReference>
<gene>
    <name evidence="7" type="ORF">AFUS01_LOCUS29165</name>
</gene>
<feature type="transmembrane region" description="Helical" evidence="6">
    <location>
        <begin position="315"/>
        <end position="335"/>
    </location>
</feature>
<organism evidence="7 8">
    <name type="scientific">Allacma fusca</name>
    <dbReference type="NCBI Taxonomy" id="39272"/>
    <lineage>
        <taxon>Eukaryota</taxon>
        <taxon>Metazoa</taxon>
        <taxon>Ecdysozoa</taxon>
        <taxon>Arthropoda</taxon>
        <taxon>Hexapoda</taxon>
        <taxon>Collembola</taxon>
        <taxon>Symphypleona</taxon>
        <taxon>Sminthuridae</taxon>
        <taxon>Allacma</taxon>
    </lineage>
</organism>
<dbReference type="PANTHER" id="PTHR11040">
    <property type="entry name" value="ZINC/IRON TRANSPORTER"/>
    <property type="match status" value="1"/>
</dbReference>
<feature type="transmembrane region" description="Helical" evidence="6">
    <location>
        <begin position="44"/>
        <end position="66"/>
    </location>
</feature>
<evidence type="ECO:0000256" key="1">
    <source>
        <dbReference type="ARBA" id="ARBA00004141"/>
    </source>
</evidence>
<evidence type="ECO:0000256" key="4">
    <source>
        <dbReference type="ARBA" id="ARBA00023136"/>
    </source>
</evidence>
<accession>A0A8J2KKD2</accession>
<evidence type="ECO:0000256" key="2">
    <source>
        <dbReference type="ARBA" id="ARBA00022692"/>
    </source>
</evidence>
<evidence type="ECO:0000313" key="7">
    <source>
        <dbReference type="EMBL" id="CAG7818678.1"/>
    </source>
</evidence>
<sequence>MELLTLKIIILTLSGIIRLFFGMLPIVVMKCLSNKFRESKLKTVISILMFFGGGVLLATCFLHMMPEVRESFKTALPQTEFPVAEIIFIGGFFIVYMLEDIIHFVIDRRRGHKKLKQKKGAGGSDHNSLDEKGFPANINGAYQSTGDITAATKETNPFPPRRPSNLETNNRHPIRSSYPGEIIPVGGVNVLPRLARPTDYNLHVTHNNMKNDPAMPFGAEKFSYVDPDWWRDTVIANSQMNLLSTSSFSVASVGQETGGKDVIDSHRPHPHHNGSDDEETSIAGSIRNLLIVIAISFHGIFEGLAIGIQPTAKDLWYLFLAVSLHECTILFCIGVELISSKTRVFRMITYILVVSLVSPIGIAIGIVVSEKSFEDAVVHALVVGSFQASKSSYFMLT</sequence>
<dbReference type="InterPro" id="IPR003689">
    <property type="entry name" value="ZIP"/>
</dbReference>
<comment type="subcellular location">
    <subcellularLocation>
        <location evidence="1">Membrane</location>
        <topology evidence="1">Multi-pass membrane protein</topology>
    </subcellularLocation>
</comment>
<dbReference type="Pfam" id="PF02535">
    <property type="entry name" value="Zip"/>
    <property type="match status" value="1"/>
</dbReference>
<feature type="transmembrane region" description="Helical" evidence="6">
    <location>
        <begin position="289"/>
        <end position="309"/>
    </location>
</feature>
<dbReference type="EMBL" id="CAJVCH010427682">
    <property type="protein sequence ID" value="CAG7818678.1"/>
    <property type="molecule type" value="Genomic_DNA"/>
</dbReference>
<dbReference type="AlphaFoldDB" id="A0A8J2KKD2"/>
<name>A0A8J2KKD2_9HEXA</name>